<evidence type="ECO:0008006" key="10">
    <source>
        <dbReference type="Google" id="ProtNLM"/>
    </source>
</evidence>
<dbReference type="GO" id="GO:0000712">
    <property type="term" value="P:resolution of meiotic recombination intermediates"/>
    <property type="evidence" value="ECO:0007669"/>
    <property type="project" value="TreeGrafter"/>
</dbReference>
<keyword evidence="7" id="KW-0539">Nucleus</keyword>
<evidence type="ECO:0000256" key="8">
    <source>
        <dbReference type="SAM" id="Phobius"/>
    </source>
</evidence>
<proteinExistence type="inferred from homology"/>
<dbReference type="EMBL" id="OIVN01000577">
    <property type="protein sequence ID" value="SPC82407.1"/>
    <property type="molecule type" value="Genomic_DNA"/>
</dbReference>
<keyword evidence="8" id="KW-0812">Transmembrane</keyword>
<protein>
    <recommendedName>
        <fullName evidence="10">Centromere protein X</fullName>
    </recommendedName>
</protein>
<dbReference type="GO" id="GO:0051382">
    <property type="term" value="P:kinetochore assembly"/>
    <property type="evidence" value="ECO:0007669"/>
    <property type="project" value="InterPro"/>
</dbReference>
<keyword evidence="6" id="KW-0234">DNA repair</keyword>
<dbReference type="Pfam" id="PF09415">
    <property type="entry name" value="CENP-X"/>
    <property type="match status" value="1"/>
</dbReference>
<dbReference type="PANTHER" id="PTHR28680:SF1">
    <property type="entry name" value="CENTROMERE PROTEIN X"/>
    <property type="match status" value="1"/>
</dbReference>
<dbReference type="GO" id="GO:0042910">
    <property type="term" value="F:xenobiotic transmembrane transporter activity"/>
    <property type="evidence" value="ECO:0007669"/>
    <property type="project" value="InterPro"/>
</dbReference>
<dbReference type="GO" id="GO:0015297">
    <property type="term" value="F:antiporter activity"/>
    <property type="evidence" value="ECO:0007669"/>
    <property type="project" value="InterPro"/>
</dbReference>
<evidence type="ECO:0000256" key="7">
    <source>
        <dbReference type="ARBA" id="ARBA00023242"/>
    </source>
</evidence>
<sequence>MFIVLYDTPGAEWYNKCSIRVSNELGSGRPQAAYLIVHVALSMVATKGILVATVMILGRNVWGNCYSKDEEVVGAGTSKKNRQTFANGKAIKLSCELFRIFITEAVQRAATTAEAEGASRIEATHLERILPQLLLDF</sequence>
<comment type="subcellular location">
    <subcellularLocation>
        <location evidence="1">Nucleus</location>
    </subcellularLocation>
</comment>
<feature type="transmembrane region" description="Helical" evidence="8">
    <location>
        <begin position="32"/>
        <end position="58"/>
    </location>
</feature>
<comment type="similarity">
    <text evidence="2">Belongs to the CENP-X/MHF2 family.</text>
</comment>
<dbReference type="CDD" id="cd22921">
    <property type="entry name" value="HFD_CENP-X"/>
    <property type="match status" value="1"/>
</dbReference>
<evidence type="ECO:0000256" key="5">
    <source>
        <dbReference type="ARBA" id="ARBA00023125"/>
    </source>
</evidence>
<evidence type="ECO:0000256" key="2">
    <source>
        <dbReference type="ARBA" id="ARBA00009359"/>
    </source>
</evidence>
<dbReference type="AlphaFoldDB" id="A0A2N9EUD6"/>
<accession>A0A2N9EUD6</accession>
<dbReference type="GO" id="GO:0006281">
    <property type="term" value="P:DNA repair"/>
    <property type="evidence" value="ECO:0007669"/>
    <property type="project" value="UniProtKB-KW"/>
</dbReference>
<reference evidence="9" key="1">
    <citation type="submission" date="2018-02" db="EMBL/GenBank/DDBJ databases">
        <authorList>
            <person name="Cohen D.B."/>
            <person name="Kent A.D."/>
        </authorList>
    </citation>
    <scope>NUCLEOTIDE SEQUENCE</scope>
</reference>
<keyword evidence="8" id="KW-1133">Transmembrane helix</keyword>
<name>A0A2N9EUD6_FAGSY</name>
<dbReference type="InterPro" id="IPR018552">
    <property type="entry name" value="CENP-X"/>
</dbReference>
<evidence type="ECO:0000256" key="1">
    <source>
        <dbReference type="ARBA" id="ARBA00004123"/>
    </source>
</evidence>
<comment type="similarity">
    <text evidence="3">Belongs to the multi antimicrobial extrusion (MATE) (TC 2.A.66.1) family.</text>
</comment>
<keyword evidence="4" id="KW-0227">DNA damage</keyword>
<dbReference type="Gene3D" id="6.10.130.30">
    <property type="match status" value="1"/>
</dbReference>
<dbReference type="GO" id="GO:0003677">
    <property type="term" value="F:DNA binding"/>
    <property type="evidence" value="ECO:0007669"/>
    <property type="project" value="UniProtKB-KW"/>
</dbReference>
<evidence type="ECO:0000313" key="9">
    <source>
        <dbReference type="EMBL" id="SPC82407.1"/>
    </source>
</evidence>
<organism evidence="9">
    <name type="scientific">Fagus sylvatica</name>
    <name type="common">Beechnut</name>
    <dbReference type="NCBI Taxonomy" id="28930"/>
    <lineage>
        <taxon>Eukaryota</taxon>
        <taxon>Viridiplantae</taxon>
        <taxon>Streptophyta</taxon>
        <taxon>Embryophyta</taxon>
        <taxon>Tracheophyta</taxon>
        <taxon>Spermatophyta</taxon>
        <taxon>Magnoliopsida</taxon>
        <taxon>eudicotyledons</taxon>
        <taxon>Gunneridae</taxon>
        <taxon>Pentapetalae</taxon>
        <taxon>rosids</taxon>
        <taxon>fabids</taxon>
        <taxon>Fagales</taxon>
        <taxon>Fagaceae</taxon>
        <taxon>Fagus</taxon>
    </lineage>
</organism>
<dbReference type="GO" id="GO:0031297">
    <property type="term" value="P:replication fork processing"/>
    <property type="evidence" value="ECO:0007669"/>
    <property type="project" value="TreeGrafter"/>
</dbReference>
<evidence type="ECO:0000256" key="3">
    <source>
        <dbReference type="ARBA" id="ARBA00010199"/>
    </source>
</evidence>
<keyword evidence="8" id="KW-0472">Membrane</keyword>
<dbReference type="InterPro" id="IPR002528">
    <property type="entry name" value="MATE_fam"/>
</dbReference>
<gene>
    <name evidence="9" type="ORF">FSB_LOCUS10289</name>
</gene>
<dbReference type="PANTHER" id="PTHR28680">
    <property type="entry name" value="CENTROMERE PROTEIN X"/>
    <property type="match status" value="1"/>
</dbReference>
<evidence type="ECO:0000256" key="4">
    <source>
        <dbReference type="ARBA" id="ARBA00022763"/>
    </source>
</evidence>
<dbReference type="GO" id="GO:0071821">
    <property type="term" value="C:FANCM-MHF complex"/>
    <property type="evidence" value="ECO:0007669"/>
    <property type="project" value="TreeGrafter"/>
</dbReference>
<dbReference type="GO" id="GO:0016020">
    <property type="term" value="C:membrane"/>
    <property type="evidence" value="ECO:0007669"/>
    <property type="project" value="InterPro"/>
</dbReference>
<evidence type="ECO:0000256" key="6">
    <source>
        <dbReference type="ARBA" id="ARBA00023204"/>
    </source>
</evidence>
<keyword evidence="5" id="KW-0238">DNA-binding</keyword>
<dbReference type="Pfam" id="PF01554">
    <property type="entry name" value="MatE"/>
    <property type="match status" value="1"/>
</dbReference>